<dbReference type="Proteomes" id="UP000708148">
    <property type="component" value="Unassembled WGS sequence"/>
</dbReference>
<dbReference type="AlphaFoldDB" id="A0A8S1IPQ5"/>
<name>A0A8S1IPQ5_9CHLO</name>
<evidence type="ECO:0000313" key="2">
    <source>
        <dbReference type="EMBL" id="CAD7696751.1"/>
    </source>
</evidence>
<sequence>MADPAPISGGMSTTSGPLGDPAPMAGIMTGLGSDEPFGNAPFDDSFFDAYLQQLELRASMPEPMLTAPMSANMATGPHSLRVTEPAHQPGVVEPPLDSSFDLVERYLVPGLDEGGDLQDLAFEDEELEDASPELSPGAKAAKKAKQRPRSDKQQELNKQAQQRYRERRKQKFMEMERQVEELTRRVGELQAVEGKNMVITRRNEYLERLVKIQLEEIKNLKREVALQASELEHSGEQRPSHLIATDPAKLREQLASDVLSLDTVLKSNGVDRGPAPALPEQALKFFRKKVLDICDIHVRLPSVEVPEAADMMSHAAKSTADDNPQVEECVRNLGLNNEQTSVILKMREDHLTRMRHVYLDRSALNMKAMGLMLPHPLSEKDGPFDATIDGKINCQQQRGYHRCKDGDNQLTLVLNEIRENLLREQHSFMEMVTHLLSHILDPVQAALVLVASHPSTVDALMVANILAAQHSS</sequence>
<comment type="caution">
    <text evidence="2">The sequence shown here is derived from an EMBL/GenBank/DDBJ whole genome shotgun (WGS) entry which is preliminary data.</text>
</comment>
<proteinExistence type="predicted"/>
<dbReference type="EMBL" id="CAJHUC010000536">
    <property type="protein sequence ID" value="CAD7696751.1"/>
    <property type="molecule type" value="Genomic_DNA"/>
</dbReference>
<evidence type="ECO:0000256" key="1">
    <source>
        <dbReference type="SAM" id="MobiDB-lite"/>
    </source>
</evidence>
<feature type="region of interest" description="Disordered" evidence="1">
    <location>
        <begin position="1"/>
        <end position="30"/>
    </location>
</feature>
<evidence type="ECO:0000313" key="3">
    <source>
        <dbReference type="Proteomes" id="UP000708148"/>
    </source>
</evidence>
<organism evidence="2 3">
    <name type="scientific">Ostreobium quekettii</name>
    <dbReference type="NCBI Taxonomy" id="121088"/>
    <lineage>
        <taxon>Eukaryota</taxon>
        <taxon>Viridiplantae</taxon>
        <taxon>Chlorophyta</taxon>
        <taxon>core chlorophytes</taxon>
        <taxon>Ulvophyceae</taxon>
        <taxon>TCBD clade</taxon>
        <taxon>Bryopsidales</taxon>
        <taxon>Ostreobineae</taxon>
        <taxon>Ostreobiaceae</taxon>
        <taxon>Ostreobium</taxon>
    </lineage>
</organism>
<protein>
    <recommendedName>
        <fullName evidence="4">BZIP domain-containing protein</fullName>
    </recommendedName>
</protein>
<reference evidence="2" key="1">
    <citation type="submission" date="2020-12" db="EMBL/GenBank/DDBJ databases">
        <authorList>
            <person name="Iha C."/>
        </authorList>
    </citation>
    <scope>NUCLEOTIDE SEQUENCE</scope>
</reference>
<gene>
    <name evidence="2" type="ORF">OSTQU699_LOCUS2112</name>
</gene>
<feature type="region of interest" description="Disordered" evidence="1">
    <location>
        <begin position="126"/>
        <end position="169"/>
    </location>
</feature>
<dbReference type="OrthoDB" id="510453at2759"/>
<evidence type="ECO:0008006" key="4">
    <source>
        <dbReference type="Google" id="ProtNLM"/>
    </source>
</evidence>
<keyword evidence="3" id="KW-1185">Reference proteome</keyword>
<accession>A0A8S1IPQ5</accession>
<feature type="region of interest" description="Disordered" evidence="1">
    <location>
        <begin position="71"/>
        <end position="96"/>
    </location>
</feature>